<dbReference type="EMBL" id="CM055098">
    <property type="protein sequence ID" value="KAJ7550982.1"/>
    <property type="molecule type" value="Genomic_DNA"/>
</dbReference>
<protein>
    <submittedName>
        <fullName evidence="1">Uncharacterized protein</fullName>
    </submittedName>
</protein>
<name>A0ACC2DAM2_DIPCM</name>
<reference evidence="2" key="1">
    <citation type="journal article" date="2024" name="Proc. Natl. Acad. Sci. U.S.A.">
        <title>Extraordinary preservation of gene collinearity over three hundred million years revealed in homosporous lycophytes.</title>
        <authorList>
            <person name="Li C."/>
            <person name="Wickell D."/>
            <person name="Kuo L.Y."/>
            <person name="Chen X."/>
            <person name="Nie B."/>
            <person name="Liao X."/>
            <person name="Peng D."/>
            <person name="Ji J."/>
            <person name="Jenkins J."/>
            <person name="Williams M."/>
            <person name="Shu S."/>
            <person name="Plott C."/>
            <person name="Barry K."/>
            <person name="Rajasekar S."/>
            <person name="Grimwood J."/>
            <person name="Han X."/>
            <person name="Sun S."/>
            <person name="Hou Z."/>
            <person name="He W."/>
            <person name="Dai G."/>
            <person name="Sun C."/>
            <person name="Schmutz J."/>
            <person name="Leebens-Mack J.H."/>
            <person name="Li F.W."/>
            <person name="Wang L."/>
        </authorList>
    </citation>
    <scope>NUCLEOTIDE SEQUENCE [LARGE SCALE GENOMIC DNA]</scope>
    <source>
        <strain evidence="2">cv. PW_Plant_1</strain>
    </source>
</reference>
<evidence type="ECO:0000313" key="1">
    <source>
        <dbReference type="EMBL" id="KAJ7550982.1"/>
    </source>
</evidence>
<comment type="caution">
    <text evidence="1">The sequence shown here is derived from an EMBL/GenBank/DDBJ whole genome shotgun (WGS) entry which is preliminary data.</text>
</comment>
<proteinExistence type="predicted"/>
<accession>A0ACC2DAM2</accession>
<dbReference type="Proteomes" id="UP001162992">
    <property type="component" value="Chromosome 7"/>
</dbReference>
<organism evidence="1 2">
    <name type="scientific">Diphasiastrum complanatum</name>
    <name type="common">Issler's clubmoss</name>
    <name type="synonym">Lycopodium complanatum</name>
    <dbReference type="NCBI Taxonomy" id="34168"/>
    <lineage>
        <taxon>Eukaryota</taxon>
        <taxon>Viridiplantae</taxon>
        <taxon>Streptophyta</taxon>
        <taxon>Embryophyta</taxon>
        <taxon>Tracheophyta</taxon>
        <taxon>Lycopodiopsida</taxon>
        <taxon>Lycopodiales</taxon>
        <taxon>Lycopodiaceae</taxon>
        <taxon>Lycopodioideae</taxon>
        <taxon>Diphasiastrum</taxon>
    </lineage>
</organism>
<evidence type="ECO:0000313" key="2">
    <source>
        <dbReference type="Proteomes" id="UP001162992"/>
    </source>
</evidence>
<sequence>MTSSLVFICAASGFGSKNKYLFGHISMNIKLVPQDSAGTVTAFYLSSETSKHDELDFEFLGNFSGDPYILQTNVYANGVGDKEQRFYLWFDPTTDFHNYSLLWNRQQVIKYADSKWMEFRSGCLRIRRRWVWRIHRAKP</sequence>
<gene>
    <name evidence="1" type="ORF">O6H91_07G128000</name>
</gene>
<keyword evidence="2" id="KW-1185">Reference proteome</keyword>